<sequence length="373" mass="41113">MGGGRITPLCSPPEEDSSVEQDSYRPSSLPLKPSCGRDDADDGAVNGEDGSEVGGIEGLGRNAPSSFEFEAKQKKRCKAYREVLQSYDQLLSRSKSLEEAKSRILSYAPGGWIENVGGMDMSDYDVPDTTTLILVGPKGSGKSSLVNRISNVFDDDMFAPERAQVSYNPSTGDGTFFLQEYMIPRGSTSFCLYDTRSLSDDLSENIEMLKKWIKKGVCHGKLITRPSDSSRLKAKMRCKARESGPQSKCTRMVNFVIFVVNGLAVLNSMDIDKDEGTSYTWGIAETFNSPYLSFKDDKPVVVVTHGDLLSLADRARVRLHLGELLGVSPLKQIFDIPESDDPATELTIVDMLRYSLEHADKNLPHKDLLAKKV</sequence>
<gene>
    <name evidence="2" type="ORF">Tsubulata_048235</name>
</gene>
<proteinExistence type="predicted"/>
<dbReference type="SUPFAM" id="SSF52540">
    <property type="entry name" value="P-loop containing nucleoside triphosphate hydrolases"/>
    <property type="match status" value="1"/>
</dbReference>
<dbReference type="Proteomes" id="UP001141552">
    <property type="component" value="Unassembled WGS sequence"/>
</dbReference>
<dbReference type="Gene3D" id="3.40.50.300">
    <property type="entry name" value="P-loop containing nucleotide triphosphate hydrolases"/>
    <property type="match status" value="1"/>
</dbReference>
<dbReference type="PANTHER" id="PTHR14241">
    <property type="entry name" value="INTERFERON-INDUCED PROTEIN 44"/>
    <property type="match status" value="1"/>
</dbReference>
<evidence type="ECO:0000256" key="1">
    <source>
        <dbReference type="SAM" id="MobiDB-lite"/>
    </source>
</evidence>
<dbReference type="EMBL" id="JAKUCV010005189">
    <property type="protein sequence ID" value="KAJ4832143.1"/>
    <property type="molecule type" value="Genomic_DNA"/>
</dbReference>
<accession>A0A9Q0FIL4</accession>
<comment type="caution">
    <text evidence="2">The sequence shown here is derived from an EMBL/GenBank/DDBJ whole genome shotgun (WGS) entry which is preliminary data.</text>
</comment>
<dbReference type="PANTHER" id="PTHR14241:SF32">
    <property type="entry name" value="VWFA DOMAIN-CONTAINING PROTEIN-RELATED"/>
    <property type="match status" value="1"/>
</dbReference>
<dbReference type="InterPro" id="IPR027417">
    <property type="entry name" value="P-loop_NTPase"/>
</dbReference>
<organism evidence="2 3">
    <name type="scientific">Turnera subulata</name>
    <dbReference type="NCBI Taxonomy" id="218843"/>
    <lineage>
        <taxon>Eukaryota</taxon>
        <taxon>Viridiplantae</taxon>
        <taxon>Streptophyta</taxon>
        <taxon>Embryophyta</taxon>
        <taxon>Tracheophyta</taxon>
        <taxon>Spermatophyta</taxon>
        <taxon>Magnoliopsida</taxon>
        <taxon>eudicotyledons</taxon>
        <taxon>Gunneridae</taxon>
        <taxon>Pentapetalae</taxon>
        <taxon>rosids</taxon>
        <taxon>fabids</taxon>
        <taxon>Malpighiales</taxon>
        <taxon>Passifloraceae</taxon>
        <taxon>Turnera</taxon>
    </lineage>
</organism>
<dbReference type="OrthoDB" id="25620at2759"/>
<name>A0A9Q0FIL4_9ROSI</name>
<evidence type="ECO:0000313" key="3">
    <source>
        <dbReference type="Proteomes" id="UP001141552"/>
    </source>
</evidence>
<keyword evidence="3" id="KW-1185">Reference proteome</keyword>
<reference evidence="2" key="1">
    <citation type="submission" date="2022-02" db="EMBL/GenBank/DDBJ databases">
        <authorList>
            <person name="Henning P.M."/>
            <person name="McCubbin A.G."/>
            <person name="Shore J.S."/>
        </authorList>
    </citation>
    <scope>NUCLEOTIDE SEQUENCE</scope>
    <source>
        <strain evidence="2">F60SS</strain>
        <tissue evidence="2">Leaves</tissue>
    </source>
</reference>
<protein>
    <recommendedName>
        <fullName evidence="4">G domain-containing protein</fullName>
    </recommendedName>
</protein>
<evidence type="ECO:0008006" key="4">
    <source>
        <dbReference type="Google" id="ProtNLM"/>
    </source>
</evidence>
<dbReference type="AlphaFoldDB" id="A0A9Q0FIL4"/>
<evidence type="ECO:0000313" key="2">
    <source>
        <dbReference type="EMBL" id="KAJ4832143.1"/>
    </source>
</evidence>
<feature type="region of interest" description="Disordered" evidence="1">
    <location>
        <begin position="1"/>
        <end position="62"/>
    </location>
</feature>
<reference evidence="2" key="2">
    <citation type="journal article" date="2023" name="Plants (Basel)">
        <title>Annotation of the Turnera subulata (Passifloraceae) Draft Genome Reveals the S-Locus Evolved after the Divergence of Turneroideae from Passifloroideae in a Stepwise Manner.</title>
        <authorList>
            <person name="Henning P.M."/>
            <person name="Roalson E.H."/>
            <person name="Mir W."/>
            <person name="McCubbin A.G."/>
            <person name="Shore J.S."/>
        </authorList>
    </citation>
    <scope>NUCLEOTIDE SEQUENCE</scope>
    <source>
        <strain evidence="2">F60SS</strain>
    </source>
</reference>